<comment type="caution">
    <text evidence="7">The sequence shown here is derived from an EMBL/GenBank/DDBJ whole genome shotgun (WGS) entry which is preliminary data.</text>
</comment>
<evidence type="ECO:0000256" key="2">
    <source>
        <dbReference type="ARBA" id="ARBA00008814"/>
    </source>
</evidence>
<dbReference type="Pfam" id="PF01497">
    <property type="entry name" value="Peripla_BP_2"/>
    <property type="match status" value="1"/>
</dbReference>
<gene>
    <name evidence="7" type="ORF">CD117_13000</name>
</gene>
<comment type="subcellular location">
    <subcellularLocation>
        <location evidence="1">Cell envelope</location>
    </subcellularLocation>
</comment>
<feature type="chain" id="PRO_5042512937" description="Fe/B12 periplasmic-binding domain-containing protein" evidence="5">
    <location>
        <begin position="23"/>
        <end position="309"/>
    </location>
</feature>
<dbReference type="SUPFAM" id="SSF53807">
    <property type="entry name" value="Helical backbone' metal receptor"/>
    <property type="match status" value="1"/>
</dbReference>
<dbReference type="Gene3D" id="3.40.50.1980">
    <property type="entry name" value="Nitrogenase molybdenum iron protein domain"/>
    <property type="match status" value="2"/>
</dbReference>
<name>A0AAJ4SFG6_MAMSC</name>
<organism evidence="7 8">
    <name type="scientific">Mammaliicoccus sciuri</name>
    <name type="common">Staphylococcus sciuri</name>
    <dbReference type="NCBI Taxonomy" id="1296"/>
    <lineage>
        <taxon>Bacteria</taxon>
        <taxon>Bacillati</taxon>
        <taxon>Bacillota</taxon>
        <taxon>Bacilli</taxon>
        <taxon>Bacillales</taxon>
        <taxon>Staphylococcaceae</taxon>
        <taxon>Mammaliicoccus</taxon>
    </lineage>
</organism>
<evidence type="ECO:0000313" key="7">
    <source>
        <dbReference type="EMBL" id="RTX70949.1"/>
    </source>
</evidence>
<dbReference type="GO" id="GO:0030288">
    <property type="term" value="C:outer membrane-bounded periplasmic space"/>
    <property type="evidence" value="ECO:0007669"/>
    <property type="project" value="TreeGrafter"/>
</dbReference>
<dbReference type="RefSeq" id="WP_126477848.1">
    <property type="nucleotide sequence ID" value="NZ_JALGXG010000007.1"/>
</dbReference>
<keyword evidence="3" id="KW-0813">Transport</keyword>
<evidence type="ECO:0000256" key="5">
    <source>
        <dbReference type="SAM" id="SignalP"/>
    </source>
</evidence>
<dbReference type="AlphaFoldDB" id="A0AAJ4SFG6"/>
<proteinExistence type="inferred from homology"/>
<evidence type="ECO:0000313" key="8">
    <source>
        <dbReference type="Proteomes" id="UP000274792"/>
    </source>
</evidence>
<feature type="domain" description="Fe/B12 periplasmic-binding" evidence="6">
    <location>
        <begin position="57"/>
        <end position="309"/>
    </location>
</feature>
<dbReference type="PANTHER" id="PTHR30532:SF26">
    <property type="entry name" value="IRON(3+)-HYDROXAMATE-BINDING PROTEIN FHUD"/>
    <property type="match status" value="1"/>
</dbReference>
<evidence type="ECO:0000256" key="1">
    <source>
        <dbReference type="ARBA" id="ARBA00004196"/>
    </source>
</evidence>
<keyword evidence="4 5" id="KW-0732">Signal</keyword>
<dbReference type="GO" id="GO:1901678">
    <property type="term" value="P:iron coordination entity transport"/>
    <property type="evidence" value="ECO:0007669"/>
    <property type="project" value="UniProtKB-ARBA"/>
</dbReference>
<dbReference type="PROSITE" id="PS50983">
    <property type="entry name" value="FE_B12_PBP"/>
    <property type="match status" value="1"/>
</dbReference>
<sequence length="309" mass="35410">MNKVSKLIAILLAILFIATACSNGNAEKKEKDKDNKDTVIYNDKVNKDVEIPKHPKRVIDMNFKNVGNLLLLGQEPVGVQEWIKWNPELEKEMKDIPKVDLDNIESVAKQKPDLILANASDKNIKKYQKLAPTIVYDSKADYKDILKVQAKVLNKEEKGKEILKNWDEKIEKDKKDLGSKINHKTITVVQDYQKEQMVLGSGLGRSTEIVYGAYGMKPSKKVEKTFNEKNANYYTLSKERIDDIDGDYIAMILFDGNKSEIFNLTEWENLNAVKNNHVLKLSINDASLGDFKTLDKTREKIKKQFENMQ</sequence>
<evidence type="ECO:0000256" key="3">
    <source>
        <dbReference type="ARBA" id="ARBA00022448"/>
    </source>
</evidence>
<evidence type="ECO:0000256" key="4">
    <source>
        <dbReference type="ARBA" id="ARBA00022729"/>
    </source>
</evidence>
<dbReference type="InterPro" id="IPR051313">
    <property type="entry name" value="Bact_iron-sidero_bind"/>
</dbReference>
<accession>A0AAJ4SFG6</accession>
<reference evidence="7 8" key="1">
    <citation type="submission" date="2018-10" db="EMBL/GenBank/DDBJ databases">
        <title>A collection Staphylococci species genome sequencing.</title>
        <authorList>
            <person name="Cole K."/>
        </authorList>
    </citation>
    <scope>NUCLEOTIDE SEQUENCE [LARGE SCALE GENOMIC DNA]</scope>
    <source>
        <strain evidence="8">NCTC 12218</strain>
    </source>
</reference>
<dbReference type="PANTHER" id="PTHR30532">
    <property type="entry name" value="IRON III DICITRATE-BINDING PERIPLASMIC PROTEIN"/>
    <property type="match status" value="1"/>
</dbReference>
<dbReference type="InterPro" id="IPR002491">
    <property type="entry name" value="ABC_transptr_periplasmic_BD"/>
</dbReference>
<feature type="signal peptide" evidence="5">
    <location>
        <begin position="1"/>
        <end position="22"/>
    </location>
</feature>
<comment type="similarity">
    <text evidence="2">Belongs to the bacterial solute-binding protein 8 family.</text>
</comment>
<dbReference type="EMBL" id="RXWV01000083">
    <property type="protein sequence ID" value="RTX70949.1"/>
    <property type="molecule type" value="Genomic_DNA"/>
</dbReference>
<dbReference type="PROSITE" id="PS51257">
    <property type="entry name" value="PROKAR_LIPOPROTEIN"/>
    <property type="match status" value="1"/>
</dbReference>
<evidence type="ECO:0000259" key="6">
    <source>
        <dbReference type="PROSITE" id="PS50983"/>
    </source>
</evidence>
<protein>
    <recommendedName>
        <fullName evidence="6">Fe/B12 periplasmic-binding domain-containing protein</fullName>
    </recommendedName>
</protein>
<dbReference type="Proteomes" id="UP000274792">
    <property type="component" value="Unassembled WGS sequence"/>
</dbReference>